<organism evidence="1 2">
    <name type="scientific">Acropora cervicornis</name>
    <name type="common">Staghorn coral</name>
    <dbReference type="NCBI Taxonomy" id="6130"/>
    <lineage>
        <taxon>Eukaryota</taxon>
        <taxon>Metazoa</taxon>
        <taxon>Cnidaria</taxon>
        <taxon>Anthozoa</taxon>
        <taxon>Hexacorallia</taxon>
        <taxon>Scleractinia</taxon>
        <taxon>Astrocoeniina</taxon>
        <taxon>Acroporidae</taxon>
        <taxon>Acropora</taxon>
    </lineage>
</organism>
<accession>A0AAD9QQT7</accession>
<proteinExistence type="predicted"/>
<dbReference type="EMBL" id="JARQWQ010000019">
    <property type="protein sequence ID" value="KAK2565659.1"/>
    <property type="molecule type" value="Genomic_DNA"/>
</dbReference>
<name>A0AAD9QQT7_ACRCE</name>
<protein>
    <submittedName>
        <fullName evidence="1">Uncharacterized protein</fullName>
    </submittedName>
</protein>
<gene>
    <name evidence="1" type="ORF">P5673_010814</name>
</gene>
<dbReference type="Proteomes" id="UP001249851">
    <property type="component" value="Unassembled WGS sequence"/>
</dbReference>
<dbReference type="AlphaFoldDB" id="A0AAD9QQT7"/>
<sequence>MSCPTQGAKILKPALKPACHVLCSSETVTASTKYLFEDDLAKQIWDVKEGNRIQLEMQSVTRIDSMGLVAHPEKSGVNP</sequence>
<comment type="caution">
    <text evidence="1">The sequence shown here is derived from an EMBL/GenBank/DDBJ whole genome shotgun (WGS) entry which is preliminary data.</text>
</comment>
<evidence type="ECO:0000313" key="1">
    <source>
        <dbReference type="EMBL" id="KAK2565659.1"/>
    </source>
</evidence>
<keyword evidence="2" id="KW-1185">Reference proteome</keyword>
<reference evidence="1" key="2">
    <citation type="journal article" date="2023" name="Science">
        <title>Genomic signatures of disease resistance in endangered staghorn corals.</title>
        <authorList>
            <person name="Vollmer S.V."/>
            <person name="Selwyn J.D."/>
            <person name="Despard B.A."/>
            <person name="Roesel C.L."/>
        </authorList>
    </citation>
    <scope>NUCLEOTIDE SEQUENCE</scope>
    <source>
        <strain evidence="1">K2</strain>
    </source>
</reference>
<evidence type="ECO:0000313" key="2">
    <source>
        <dbReference type="Proteomes" id="UP001249851"/>
    </source>
</evidence>
<reference evidence="1" key="1">
    <citation type="journal article" date="2023" name="G3 (Bethesda)">
        <title>Whole genome assembly and annotation of the endangered Caribbean coral Acropora cervicornis.</title>
        <authorList>
            <person name="Selwyn J.D."/>
            <person name="Vollmer S.V."/>
        </authorList>
    </citation>
    <scope>NUCLEOTIDE SEQUENCE</scope>
    <source>
        <strain evidence="1">K2</strain>
    </source>
</reference>